<evidence type="ECO:0000256" key="1">
    <source>
        <dbReference type="ARBA" id="ARBA00004651"/>
    </source>
</evidence>
<feature type="domain" description="ABC transmembrane type-1" evidence="10">
    <location>
        <begin position="70"/>
        <end position="268"/>
    </location>
</feature>
<evidence type="ECO:0000259" key="10">
    <source>
        <dbReference type="PROSITE" id="PS50928"/>
    </source>
</evidence>
<dbReference type="Pfam" id="PF00528">
    <property type="entry name" value="BPD_transp_1"/>
    <property type="match status" value="1"/>
</dbReference>
<dbReference type="NCBIfam" id="NF008231">
    <property type="entry name" value="PRK10998.1"/>
    <property type="match status" value="1"/>
</dbReference>
<dbReference type="InterPro" id="IPR035906">
    <property type="entry name" value="MetI-like_sf"/>
</dbReference>
<keyword evidence="6 9" id="KW-0812">Transmembrane</keyword>
<comment type="similarity">
    <text evidence="2">Belongs to the binding-protein-dependent transport system permease family. MalFG subfamily.</text>
</comment>
<dbReference type="GO" id="GO:0005886">
    <property type="term" value="C:plasma membrane"/>
    <property type="evidence" value="ECO:0007669"/>
    <property type="project" value="UniProtKB-SubCell"/>
</dbReference>
<feature type="transmembrane region" description="Helical" evidence="9">
    <location>
        <begin position="217"/>
        <end position="238"/>
    </location>
</feature>
<evidence type="ECO:0000256" key="3">
    <source>
        <dbReference type="ARBA" id="ARBA00022448"/>
    </source>
</evidence>
<sequence length="283" mass="31472">MSRDKKIGIIKHLIIWLAIAFAMFPVAWTFSASINPANTLVGQTIVPPDVTFEHYRTLATSTQHPFLLWLWNSIKISLITSVVAVTLTTLAAYPFSRFRFKFRRKGLFAILLVQVFPQMLAMVAIYLLFLNIQRYFPAIGLNTHPAIILIYLGGAIGVNTWLMKGYMDTIPRSLEEAAYIDGAGKFQAFRLIIAPLIRPMLVVIFILQFIATYSEYILARIILGSSSQYTLAVGLHLFISDQYGARWGTFSAAAIIGAIPIIVLFMLVQDHIISGLTGGAVKG</sequence>
<dbReference type="CDD" id="cd06261">
    <property type="entry name" value="TM_PBP2"/>
    <property type="match status" value="1"/>
</dbReference>
<dbReference type="PANTHER" id="PTHR32243">
    <property type="entry name" value="MALTOSE TRANSPORT SYSTEM PERMEASE-RELATED"/>
    <property type="match status" value="1"/>
</dbReference>
<dbReference type="InterPro" id="IPR050901">
    <property type="entry name" value="BP-dep_ABC_trans_perm"/>
</dbReference>
<reference evidence="11" key="1">
    <citation type="submission" date="2020-11" db="EMBL/GenBank/DDBJ databases">
        <title>Halonatronomonas betainensis gen. nov., sp. nov. a novel haloalkaliphilic representative of the family Halanaerobiacae capable of betaine degradation.</title>
        <authorList>
            <person name="Boltyanskaya Y."/>
            <person name="Kevbrin V."/>
            <person name="Detkova E."/>
            <person name="Grouzdev D.S."/>
            <person name="Koziaeva V."/>
            <person name="Zhilina T."/>
        </authorList>
    </citation>
    <scope>NUCLEOTIDE SEQUENCE</scope>
    <source>
        <strain evidence="11">Z-7014</strain>
    </source>
</reference>
<evidence type="ECO:0000313" key="12">
    <source>
        <dbReference type="Proteomes" id="UP000621436"/>
    </source>
</evidence>
<feature type="transmembrane region" description="Helical" evidence="9">
    <location>
        <begin position="188"/>
        <end position="211"/>
    </location>
</feature>
<evidence type="ECO:0000256" key="7">
    <source>
        <dbReference type="ARBA" id="ARBA00022989"/>
    </source>
</evidence>
<evidence type="ECO:0000256" key="2">
    <source>
        <dbReference type="ARBA" id="ARBA00009047"/>
    </source>
</evidence>
<keyword evidence="8 9" id="KW-0472">Membrane</keyword>
<name>A0A931F7W2_9FIRM</name>
<proteinExistence type="inferred from homology"/>
<feature type="transmembrane region" description="Helical" evidence="9">
    <location>
        <begin position="12"/>
        <end position="30"/>
    </location>
</feature>
<accession>A0A931F7W2</accession>
<dbReference type="PANTHER" id="PTHR32243:SF50">
    <property type="entry name" value="MALTOSE_MALTODEXTRIN TRANSPORT SYSTEM PERMEASE PROTEIN MALG"/>
    <property type="match status" value="1"/>
</dbReference>
<evidence type="ECO:0000256" key="9">
    <source>
        <dbReference type="RuleBase" id="RU363032"/>
    </source>
</evidence>
<keyword evidence="3 9" id="KW-0813">Transport</keyword>
<keyword evidence="12" id="KW-1185">Reference proteome</keyword>
<evidence type="ECO:0000256" key="4">
    <source>
        <dbReference type="ARBA" id="ARBA00022475"/>
    </source>
</evidence>
<dbReference type="SUPFAM" id="SSF161098">
    <property type="entry name" value="MetI-like"/>
    <property type="match status" value="1"/>
</dbReference>
<dbReference type="InterPro" id="IPR000515">
    <property type="entry name" value="MetI-like"/>
</dbReference>
<dbReference type="AlphaFoldDB" id="A0A931F7W2"/>
<evidence type="ECO:0000313" key="11">
    <source>
        <dbReference type="EMBL" id="MBF8435913.1"/>
    </source>
</evidence>
<gene>
    <name evidence="11" type="primary">malG</name>
    <name evidence="11" type="ORF">I0Q91_02370</name>
</gene>
<dbReference type="GO" id="GO:0042956">
    <property type="term" value="P:maltodextrin transmembrane transport"/>
    <property type="evidence" value="ECO:0007669"/>
    <property type="project" value="TreeGrafter"/>
</dbReference>
<dbReference type="PROSITE" id="PS50928">
    <property type="entry name" value="ABC_TM1"/>
    <property type="match status" value="1"/>
</dbReference>
<dbReference type="RefSeq" id="WP_270452621.1">
    <property type="nucleotide sequence ID" value="NZ_JADPIE010000001.1"/>
</dbReference>
<comment type="subcellular location">
    <subcellularLocation>
        <location evidence="1 9">Cell membrane</location>
        <topology evidence="1 9">Multi-pass membrane protein</topology>
    </subcellularLocation>
</comment>
<keyword evidence="4" id="KW-1003">Cell membrane</keyword>
<dbReference type="EMBL" id="JADPIE010000001">
    <property type="protein sequence ID" value="MBF8435913.1"/>
    <property type="molecule type" value="Genomic_DNA"/>
</dbReference>
<feature type="transmembrane region" description="Helical" evidence="9">
    <location>
        <begin position="250"/>
        <end position="268"/>
    </location>
</feature>
<comment type="caution">
    <text evidence="11">The sequence shown here is derived from an EMBL/GenBank/DDBJ whole genome shotgun (WGS) entry which is preliminary data.</text>
</comment>
<dbReference type="GO" id="GO:0015423">
    <property type="term" value="F:ABC-type maltose transporter activity"/>
    <property type="evidence" value="ECO:0007669"/>
    <property type="project" value="TreeGrafter"/>
</dbReference>
<dbReference type="Proteomes" id="UP000621436">
    <property type="component" value="Unassembled WGS sequence"/>
</dbReference>
<feature type="transmembrane region" description="Helical" evidence="9">
    <location>
        <begin position="76"/>
        <end position="95"/>
    </location>
</feature>
<feature type="transmembrane region" description="Helical" evidence="9">
    <location>
        <begin position="107"/>
        <end position="128"/>
    </location>
</feature>
<feature type="transmembrane region" description="Helical" evidence="9">
    <location>
        <begin position="148"/>
        <end position="167"/>
    </location>
</feature>
<keyword evidence="5" id="KW-0762">Sugar transport</keyword>
<evidence type="ECO:0000256" key="8">
    <source>
        <dbReference type="ARBA" id="ARBA00023136"/>
    </source>
</evidence>
<protein>
    <submittedName>
        <fullName evidence="11">Maltose ABC transporter permease MalG</fullName>
    </submittedName>
</protein>
<keyword evidence="7 9" id="KW-1133">Transmembrane helix</keyword>
<evidence type="ECO:0000256" key="6">
    <source>
        <dbReference type="ARBA" id="ARBA00022692"/>
    </source>
</evidence>
<organism evidence="11 12">
    <name type="scientific">Halonatronomonas betaini</name>
    <dbReference type="NCBI Taxonomy" id="2778430"/>
    <lineage>
        <taxon>Bacteria</taxon>
        <taxon>Bacillati</taxon>
        <taxon>Bacillota</taxon>
        <taxon>Clostridia</taxon>
        <taxon>Halanaerobiales</taxon>
        <taxon>Halarsenatibacteraceae</taxon>
        <taxon>Halonatronomonas</taxon>
    </lineage>
</organism>
<evidence type="ECO:0000256" key="5">
    <source>
        <dbReference type="ARBA" id="ARBA00022597"/>
    </source>
</evidence>
<dbReference type="Gene3D" id="1.10.3720.10">
    <property type="entry name" value="MetI-like"/>
    <property type="match status" value="1"/>
</dbReference>